<proteinExistence type="predicted"/>
<name>A0A1J5PLP0_9ZZZZ</name>
<reference evidence="2" key="1">
    <citation type="submission" date="2016-10" db="EMBL/GenBank/DDBJ databases">
        <title>Sequence of Gallionella enrichment culture.</title>
        <authorList>
            <person name="Poehlein A."/>
            <person name="Muehling M."/>
            <person name="Daniel R."/>
        </authorList>
    </citation>
    <scope>NUCLEOTIDE SEQUENCE</scope>
</reference>
<accession>A0A1J5PLP0</accession>
<protein>
    <submittedName>
        <fullName evidence="2">Uncharacterized protein</fullName>
    </submittedName>
</protein>
<comment type="caution">
    <text evidence="2">The sequence shown here is derived from an EMBL/GenBank/DDBJ whole genome shotgun (WGS) entry which is preliminary data.</text>
</comment>
<gene>
    <name evidence="2" type="ORF">GALL_539960</name>
</gene>
<evidence type="ECO:0000256" key="1">
    <source>
        <dbReference type="SAM" id="MobiDB-lite"/>
    </source>
</evidence>
<dbReference type="AlphaFoldDB" id="A0A1J5PLP0"/>
<evidence type="ECO:0000313" key="2">
    <source>
        <dbReference type="EMBL" id="OIQ64453.1"/>
    </source>
</evidence>
<dbReference type="EMBL" id="MLJW01008101">
    <property type="protein sequence ID" value="OIQ64453.1"/>
    <property type="molecule type" value="Genomic_DNA"/>
</dbReference>
<feature type="region of interest" description="Disordered" evidence="1">
    <location>
        <begin position="117"/>
        <end position="167"/>
    </location>
</feature>
<sequence>MGVPSLVSRRWRHRRHHDFFGGHHREISGRAAAARLGGAVERGPASRAHRQLGVPDREQTAPVVQGNLPYPRFGDGCACGYREGHRVLHSRAPSGHPRFLRPGDQIGAGLGLRAADRHDGRQAPVGPSDRESRCGGRKTHAGVRHLSGYFGEKTMGDGDTSGQGRGP</sequence>
<organism evidence="2">
    <name type="scientific">mine drainage metagenome</name>
    <dbReference type="NCBI Taxonomy" id="410659"/>
    <lineage>
        <taxon>unclassified sequences</taxon>
        <taxon>metagenomes</taxon>
        <taxon>ecological metagenomes</taxon>
    </lineage>
</organism>